<dbReference type="OrthoDB" id="7596921at2"/>
<dbReference type="Proteomes" id="UP000193061">
    <property type="component" value="Unassembled WGS sequence"/>
</dbReference>
<accession>A0A1X7A8L9</accession>
<name>A0A1X7A8L9_9RHOB</name>
<evidence type="ECO:0000313" key="1">
    <source>
        <dbReference type="EMBL" id="SLN72937.1"/>
    </source>
</evidence>
<gene>
    <name evidence="1" type="ORF">ROA7450_04081</name>
</gene>
<evidence type="ECO:0000313" key="2">
    <source>
        <dbReference type="Proteomes" id="UP000193061"/>
    </source>
</evidence>
<dbReference type="EMBL" id="FWFX01000020">
    <property type="protein sequence ID" value="SLN72937.1"/>
    <property type="molecule type" value="Genomic_DNA"/>
</dbReference>
<organism evidence="1 2">
    <name type="scientific">Roseovarius albus</name>
    <dbReference type="NCBI Taxonomy" id="1247867"/>
    <lineage>
        <taxon>Bacteria</taxon>
        <taxon>Pseudomonadati</taxon>
        <taxon>Pseudomonadota</taxon>
        <taxon>Alphaproteobacteria</taxon>
        <taxon>Rhodobacterales</taxon>
        <taxon>Roseobacteraceae</taxon>
        <taxon>Roseovarius</taxon>
    </lineage>
</organism>
<proteinExistence type="predicted"/>
<sequence>MKNARPKINIDCLREIGWTLWDPISLNETMGGWKGEAFEDEYDSYLLKAAGMLWNKRTAEEVVEYLFQIESQHMGLGPDKITPKMRERLLAVVNAIKGDHGVWSNGRQ</sequence>
<dbReference type="RefSeq" id="WP_085807730.1">
    <property type="nucleotide sequence ID" value="NZ_FWFX01000020.1"/>
</dbReference>
<dbReference type="AlphaFoldDB" id="A0A1X7A8L9"/>
<reference evidence="1 2" key="1">
    <citation type="submission" date="2017-03" db="EMBL/GenBank/DDBJ databases">
        <authorList>
            <person name="Afonso C.L."/>
            <person name="Miller P.J."/>
            <person name="Scott M.A."/>
            <person name="Spackman E."/>
            <person name="Goraichik I."/>
            <person name="Dimitrov K.M."/>
            <person name="Suarez D.L."/>
            <person name="Swayne D.E."/>
        </authorList>
    </citation>
    <scope>NUCLEOTIDE SEQUENCE [LARGE SCALE GENOMIC DNA]</scope>
    <source>
        <strain evidence="1 2">CECT 7450</strain>
    </source>
</reference>
<protein>
    <submittedName>
        <fullName evidence="1">Uncharacterized protein</fullName>
    </submittedName>
</protein>
<keyword evidence="2" id="KW-1185">Reference proteome</keyword>